<dbReference type="CDD" id="cd04047">
    <property type="entry name" value="C2B_Copine"/>
    <property type="match status" value="1"/>
</dbReference>
<dbReference type="GO" id="GO:0005544">
    <property type="term" value="F:calcium-dependent phospholipid binding"/>
    <property type="evidence" value="ECO:0007669"/>
    <property type="project" value="InterPro"/>
</dbReference>
<comment type="caution">
    <text evidence="6">The sequence shown here is derived from an EMBL/GenBank/DDBJ whole genome shotgun (WGS) entry which is preliminary data.</text>
</comment>
<accession>A0AAE0TLA9</accession>
<dbReference type="GO" id="GO:0046872">
    <property type="term" value="F:metal ion binding"/>
    <property type="evidence" value="ECO:0007669"/>
    <property type="project" value="UniProtKB-KW"/>
</dbReference>
<evidence type="ECO:0000313" key="7">
    <source>
        <dbReference type="Proteomes" id="UP001195483"/>
    </source>
</evidence>
<dbReference type="Pfam" id="PF00168">
    <property type="entry name" value="C2"/>
    <property type="match status" value="1"/>
</dbReference>
<organism evidence="6 7">
    <name type="scientific">Potamilus streckersoni</name>
    <dbReference type="NCBI Taxonomy" id="2493646"/>
    <lineage>
        <taxon>Eukaryota</taxon>
        <taxon>Metazoa</taxon>
        <taxon>Spiralia</taxon>
        <taxon>Lophotrochozoa</taxon>
        <taxon>Mollusca</taxon>
        <taxon>Bivalvia</taxon>
        <taxon>Autobranchia</taxon>
        <taxon>Heteroconchia</taxon>
        <taxon>Palaeoheterodonta</taxon>
        <taxon>Unionida</taxon>
        <taxon>Unionoidea</taxon>
        <taxon>Unionidae</taxon>
        <taxon>Ambleminae</taxon>
        <taxon>Lampsilini</taxon>
        <taxon>Potamilus</taxon>
    </lineage>
</organism>
<keyword evidence="2" id="KW-0479">Metal-binding</keyword>
<name>A0AAE0TLA9_9BIVA</name>
<reference evidence="6" key="3">
    <citation type="submission" date="2023-05" db="EMBL/GenBank/DDBJ databases">
        <authorList>
            <person name="Smith C.H."/>
        </authorList>
    </citation>
    <scope>NUCLEOTIDE SEQUENCE</scope>
    <source>
        <strain evidence="6">CHS0354</strain>
        <tissue evidence="6">Mantle</tissue>
    </source>
</reference>
<dbReference type="GO" id="GO:0071277">
    <property type="term" value="P:cellular response to calcium ion"/>
    <property type="evidence" value="ECO:0007669"/>
    <property type="project" value="TreeGrafter"/>
</dbReference>
<dbReference type="Gene3D" id="2.60.40.150">
    <property type="entry name" value="C2 domain"/>
    <property type="match status" value="1"/>
</dbReference>
<evidence type="ECO:0000256" key="4">
    <source>
        <dbReference type="ARBA" id="ARBA00022837"/>
    </source>
</evidence>
<dbReference type="Proteomes" id="UP001195483">
    <property type="component" value="Unassembled WGS sequence"/>
</dbReference>
<dbReference type="SMART" id="SM00239">
    <property type="entry name" value="C2"/>
    <property type="match status" value="1"/>
</dbReference>
<evidence type="ECO:0000259" key="5">
    <source>
        <dbReference type="PROSITE" id="PS50004"/>
    </source>
</evidence>
<dbReference type="InterPro" id="IPR035892">
    <property type="entry name" value="C2_domain_sf"/>
</dbReference>
<sequence>MECTLGELVGCGGGKLERPLQGLVGGAGSIIVRAEEVSSSKEIVTLHFRAHNLDKKDFFGKSDPFLVFYRANEDNSFTVVHKTEVIKNTLSPTWAPFTIPVRTLCSGDYNRTIKVECYDWDSDGTHDIIGEFLTNLRDLSKGASGNSFDVINPQKKGKKKGYKNSGECTILSCKIETQPSFLDYIQGGTEINFTVAIDFTASNGDPKLPTSLHYSHPHQLNQYATAIQAIGEIIQDYDSLLIQISGADTVKDVLALQSLLIQISGVDIVKDVLALQSLLIQISGVDTVKDVLALQSLLIQISGADTVKDVLALQSLLIQISGVDIVKDVLALQSLLIQISGVDTVKDVLALQSLLIQISGVDTVKDVLA</sequence>
<comment type="similarity">
    <text evidence="1">Belongs to the copine family.</text>
</comment>
<dbReference type="SUPFAM" id="SSF49562">
    <property type="entry name" value="C2 domain (Calcium/lipid-binding domain, CaLB)"/>
    <property type="match status" value="1"/>
</dbReference>
<dbReference type="PANTHER" id="PTHR10857">
    <property type="entry name" value="COPINE"/>
    <property type="match status" value="1"/>
</dbReference>
<evidence type="ECO:0000256" key="2">
    <source>
        <dbReference type="ARBA" id="ARBA00022723"/>
    </source>
</evidence>
<keyword evidence="3" id="KW-0677">Repeat</keyword>
<evidence type="ECO:0000256" key="3">
    <source>
        <dbReference type="ARBA" id="ARBA00022737"/>
    </source>
</evidence>
<keyword evidence="4" id="KW-0106">Calcium</keyword>
<gene>
    <name evidence="6" type="ORF">CHS0354_021732</name>
</gene>
<dbReference type="PROSITE" id="PS50004">
    <property type="entry name" value="C2"/>
    <property type="match status" value="1"/>
</dbReference>
<evidence type="ECO:0000313" key="6">
    <source>
        <dbReference type="EMBL" id="KAK3612048.1"/>
    </source>
</evidence>
<dbReference type="GO" id="GO:0005886">
    <property type="term" value="C:plasma membrane"/>
    <property type="evidence" value="ECO:0007669"/>
    <property type="project" value="TreeGrafter"/>
</dbReference>
<dbReference type="InterPro" id="IPR037768">
    <property type="entry name" value="C2B_Copine"/>
</dbReference>
<keyword evidence="7" id="KW-1185">Reference proteome</keyword>
<protein>
    <recommendedName>
        <fullName evidence="5">C2 domain-containing protein</fullName>
    </recommendedName>
</protein>
<reference evidence="6" key="2">
    <citation type="journal article" date="2021" name="Genome Biol. Evol.">
        <title>Developing a high-quality reference genome for a parasitic bivalve with doubly uniparental inheritance (Bivalvia: Unionida).</title>
        <authorList>
            <person name="Smith C.H."/>
        </authorList>
    </citation>
    <scope>NUCLEOTIDE SEQUENCE</scope>
    <source>
        <strain evidence="6">CHS0354</strain>
        <tissue evidence="6">Mantle</tissue>
    </source>
</reference>
<dbReference type="InterPro" id="IPR000008">
    <property type="entry name" value="C2_dom"/>
</dbReference>
<dbReference type="AlphaFoldDB" id="A0AAE0TLA9"/>
<dbReference type="InterPro" id="IPR045052">
    <property type="entry name" value="Copine"/>
</dbReference>
<feature type="domain" description="C2" evidence="5">
    <location>
        <begin position="24"/>
        <end position="150"/>
    </location>
</feature>
<proteinExistence type="inferred from homology"/>
<dbReference type="FunFam" id="2.60.40.150:FF:000013">
    <property type="entry name" value="copine-9 isoform X1"/>
    <property type="match status" value="1"/>
</dbReference>
<evidence type="ECO:0000256" key="1">
    <source>
        <dbReference type="ARBA" id="ARBA00009048"/>
    </source>
</evidence>
<dbReference type="EMBL" id="JAEAOA010001325">
    <property type="protein sequence ID" value="KAK3612048.1"/>
    <property type="molecule type" value="Genomic_DNA"/>
</dbReference>
<reference evidence="6" key="1">
    <citation type="journal article" date="2021" name="Genome Biol. Evol.">
        <title>A High-Quality Reference Genome for a Parasitic Bivalve with Doubly Uniparental Inheritance (Bivalvia: Unionida).</title>
        <authorList>
            <person name="Smith C.H."/>
        </authorList>
    </citation>
    <scope>NUCLEOTIDE SEQUENCE</scope>
    <source>
        <strain evidence="6">CHS0354</strain>
    </source>
</reference>
<dbReference type="PANTHER" id="PTHR10857:SF106">
    <property type="entry name" value="C2 DOMAIN-CONTAINING PROTEIN"/>
    <property type="match status" value="1"/>
</dbReference>